<accession>G9JMH9</accession>
<evidence type="ECO:0000313" key="3">
    <source>
        <dbReference type="EMBL" id="AEW87696.1"/>
    </source>
</evidence>
<evidence type="ECO:0000256" key="1">
    <source>
        <dbReference type="SAM" id="MobiDB-lite"/>
    </source>
</evidence>
<dbReference type="EMBL" id="JN885137">
    <property type="protein sequence ID" value="AEW87696.1"/>
    <property type="molecule type" value="Genomic_DNA"/>
</dbReference>
<feature type="region of interest" description="Disordered" evidence="1">
    <location>
        <begin position="60"/>
        <end position="98"/>
    </location>
</feature>
<dbReference type="RefSeq" id="YP_238304.1">
    <property type="nucleotide sequence ID" value="NC_007016.1"/>
</dbReference>
<protein>
    <submittedName>
        <fullName evidence="3">JM1</fullName>
    </submittedName>
</protein>
<name>G9JMH9_9GAMA</name>
<dbReference type="Proteomes" id="UP000133219">
    <property type="component" value="Segment"/>
</dbReference>
<reference evidence="4 5" key="1">
    <citation type="journal article" date="2013" name="J. Virol.">
        <title>Genomic characterization of Japanese macaque rhadinovirus, a novel herpesvirus isolated from a nonhuman primate with a spontaneous inflammatory demyelinating disease.</title>
        <authorList>
            <person name="Estep R.D."/>
            <person name="Hansen S.G."/>
            <person name="Rogers K.S."/>
            <person name="Axthelm M.K."/>
            <person name="Wong S.W."/>
        </authorList>
    </citation>
    <scope>NUCLEOTIDE SEQUENCE [LARGE SCALE GENOMIC DNA]</scope>
    <source>
        <strain evidence="3">12E2</strain>
        <strain evidence="2">3A1</strain>
    </source>
</reference>
<evidence type="ECO:0000313" key="2">
    <source>
        <dbReference type="EMBL" id="AEW87526.1"/>
    </source>
</evidence>
<evidence type="ECO:0000313" key="4">
    <source>
        <dbReference type="Proteomes" id="UP000124292"/>
    </source>
</evidence>
<proteinExistence type="predicted"/>
<evidence type="ECO:0000313" key="5">
    <source>
        <dbReference type="Proteomes" id="UP000133219"/>
    </source>
</evidence>
<dbReference type="KEGG" id="vg:3416433"/>
<gene>
    <name evidence="3" type="ORF">JM1</name>
</gene>
<dbReference type="EMBL" id="JN885136">
    <property type="protein sequence ID" value="AEW87526.1"/>
    <property type="molecule type" value="Genomic_DNA"/>
</dbReference>
<sequence>MRWAWFSPFLSHQLGVSNHAPSPGPTSAPLPIPLLPVPSPASMLPAPTALSVRSPRATCRADLGRLPGGPGEGSGPVSSCGPATPSHAAGRLPHYYQP</sequence>
<dbReference type="GeneID" id="3416433"/>
<organism evidence="3 4">
    <name type="scientific">Macaca fuscata rhadinovirus</name>
    <dbReference type="NCBI Taxonomy" id="272551"/>
    <lineage>
        <taxon>Viruses</taxon>
        <taxon>Duplodnaviria</taxon>
        <taxon>Heunggongvirae</taxon>
        <taxon>Peploviricota</taxon>
        <taxon>Herviviricetes</taxon>
        <taxon>Herpesvirales</taxon>
        <taxon>Orthoherpesviridae</taxon>
        <taxon>Gammaherpesvirinae</taxon>
        <taxon>Rhadinovirus</taxon>
        <taxon>Rhadinovirus macacinegamma11</taxon>
        <taxon>macacine gammaherpesvirus 11</taxon>
    </lineage>
</organism>
<dbReference type="Proteomes" id="UP000124292">
    <property type="component" value="Genome"/>
</dbReference>